<name>A0AAE0BLF6_9CHLO</name>
<evidence type="ECO:0000313" key="2">
    <source>
        <dbReference type="Proteomes" id="UP001190700"/>
    </source>
</evidence>
<comment type="caution">
    <text evidence="1">The sequence shown here is derived from an EMBL/GenBank/DDBJ whole genome shotgun (WGS) entry which is preliminary data.</text>
</comment>
<accession>A0AAE0BLF6</accession>
<reference evidence="1 2" key="1">
    <citation type="journal article" date="2015" name="Genome Biol. Evol.">
        <title>Comparative Genomics of a Bacterivorous Green Alga Reveals Evolutionary Causalities and Consequences of Phago-Mixotrophic Mode of Nutrition.</title>
        <authorList>
            <person name="Burns J.A."/>
            <person name="Paasch A."/>
            <person name="Narechania A."/>
            <person name="Kim E."/>
        </authorList>
    </citation>
    <scope>NUCLEOTIDE SEQUENCE [LARGE SCALE GENOMIC DNA]</scope>
    <source>
        <strain evidence="1 2">PLY_AMNH</strain>
    </source>
</reference>
<proteinExistence type="predicted"/>
<organism evidence="1 2">
    <name type="scientific">Cymbomonas tetramitiformis</name>
    <dbReference type="NCBI Taxonomy" id="36881"/>
    <lineage>
        <taxon>Eukaryota</taxon>
        <taxon>Viridiplantae</taxon>
        <taxon>Chlorophyta</taxon>
        <taxon>Pyramimonadophyceae</taxon>
        <taxon>Pyramimonadales</taxon>
        <taxon>Pyramimonadaceae</taxon>
        <taxon>Cymbomonas</taxon>
    </lineage>
</organism>
<sequence>MSVQEGFTTKRKREDEYEELEKQLLEIRTARFQATTEDQIRTFVVAGLQNLIEKVSNLRKSSKARALLRAARSQLALTLYQDTELFWKGDAVATALGCKYKLARAVMSYDFPEHEAACVDGNDDHRDMVRVLDKALSAQMLARLARAFAPRSAFWSEHQYDAVGTGGRPLGYFSYVHALAPTTSDTYMDTVIDEVYKLACDKFEDMRHARYAEWWAHCRPHSSGHQMHFDSDDEGNCGVRNPICSTVIYLTRAGLGGPTLVTDQTLASTRLAEKGWLCHPRYNRVCMFDGKLLHGVVPGRGPVEDPSERRVSLMIAFWRDIQVRGNGDNDPGAARSFPSASATYSWPRDLKQEPSTVTTEDPVEPTEVLLARGRPVWEDVDRKANGFMELSKLLCVPSYALCFQGF</sequence>
<protein>
    <submittedName>
        <fullName evidence="1">Uncharacterized protein</fullName>
    </submittedName>
</protein>
<evidence type="ECO:0000313" key="1">
    <source>
        <dbReference type="EMBL" id="KAK3238681.1"/>
    </source>
</evidence>
<dbReference type="AlphaFoldDB" id="A0AAE0BLF6"/>
<dbReference type="Proteomes" id="UP001190700">
    <property type="component" value="Unassembled WGS sequence"/>
</dbReference>
<dbReference type="EMBL" id="LGRX02034142">
    <property type="protein sequence ID" value="KAK3238681.1"/>
    <property type="molecule type" value="Genomic_DNA"/>
</dbReference>
<keyword evidence="2" id="KW-1185">Reference proteome</keyword>
<gene>
    <name evidence="1" type="ORF">CYMTET_51323</name>
</gene>